<dbReference type="AlphaFoldDB" id="A0A380WKR5"/>
<dbReference type="NCBIfam" id="TIGR03223">
    <property type="entry name" value="Phn_opern_protn"/>
    <property type="match status" value="1"/>
</dbReference>
<dbReference type="Gene3D" id="3.90.1140.10">
    <property type="entry name" value="Cyclic phosphodiesterase"/>
    <property type="match status" value="1"/>
</dbReference>
<organism evidence="1 2">
    <name type="scientific">Aminobacter aminovorans</name>
    <name type="common">Chelatobacter heintzii</name>
    <dbReference type="NCBI Taxonomy" id="83263"/>
    <lineage>
        <taxon>Bacteria</taxon>
        <taxon>Pseudomonadati</taxon>
        <taxon>Pseudomonadota</taxon>
        <taxon>Alphaproteobacteria</taxon>
        <taxon>Hyphomicrobiales</taxon>
        <taxon>Phyllobacteriaceae</taxon>
        <taxon>Aminobacter</taxon>
    </lineage>
</organism>
<dbReference type="Pfam" id="PF06299">
    <property type="entry name" value="DUF1045"/>
    <property type="match status" value="1"/>
</dbReference>
<sequence>MRYAIYFTPEHDDPLCRIAAGWLGRDAFGGAVTATKAFGALSAAEVAFHTAAARRYGFHATLKAPFRLADGMSEAALIDALDAFANSTVPFDIPRLKLAQIDGFFALVPAEPLSELDSFAGDVVTAFEPFRAQLSDAEIARRNPDALSPRECRNLSQWGYPYVFHTFRFHMTLTGRIAADEAARVRTAIEECLGDTLDKPVPVDGLALFVEPSPGAPFEVRTYRALGKQAERKTA</sequence>
<dbReference type="Proteomes" id="UP000254701">
    <property type="component" value="Unassembled WGS sequence"/>
</dbReference>
<evidence type="ECO:0000313" key="2">
    <source>
        <dbReference type="Proteomes" id="UP000254701"/>
    </source>
</evidence>
<dbReference type="InterPro" id="IPR009389">
    <property type="entry name" value="DUF1045"/>
</dbReference>
<proteinExistence type="predicted"/>
<protein>
    <submittedName>
        <fullName evidence="1">Putative phosphonate metabolism protein</fullName>
    </submittedName>
</protein>
<accession>A0A380WKR5</accession>
<gene>
    <name evidence="1" type="ORF">NCTC10684_01972</name>
</gene>
<dbReference type="EMBL" id="UFSM01000001">
    <property type="protein sequence ID" value="SUU88744.1"/>
    <property type="molecule type" value="Genomic_DNA"/>
</dbReference>
<dbReference type="RefSeq" id="WP_115731032.1">
    <property type="nucleotide sequence ID" value="NZ_BAAAVY010000019.1"/>
</dbReference>
<name>A0A380WKR5_AMIAI</name>
<evidence type="ECO:0000313" key="1">
    <source>
        <dbReference type="EMBL" id="SUU88744.1"/>
    </source>
</evidence>
<reference evidence="1 2" key="1">
    <citation type="submission" date="2018-06" db="EMBL/GenBank/DDBJ databases">
        <authorList>
            <consortium name="Pathogen Informatics"/>
            <person name="Doyle S."/>
        </authorList>
    </citation>
    <scope>NUCLEOTIDE SEQUENCE [LARGE SCALE GENOMIC DNA]</scope>
    <source>
        <strain evidence="1 2">NCTC10684</strain>
    </source>
</reference>
<dbReference type="OrthoDB" id="4954742at2"/>
<dbReference type="PIRSF" id="PIRSF033328">
    <property type="entry name" value="Phest_Mll4975"/>
    <property type="match status" value="1"/>
</dbReference>